<comment type="caution">
    <text evidence="1">The sequence shown here is derived from an EMBL/GenBank/DDBJ whole genome shotgun (WGS) entry which is preliminary data.</text>
</comment>
<gene>
    <name evidence="1" type="ORF">ACFQND_07355</name>
</gene>
<organism evidence="1 2">
    <name type="scientific">Polaromonas aquatica</name>
    <dbReference type="NCBI Taxonomy" id="332657"/>
    <lineage>
        <taxon>Bacteria</taxon>
        <taxon>Pseudomonadati</taxon>
        <taxon>Pseudomonadota</taxon>
        <taxon>Betaproteobacteria</taxon>
        <taxon>Burkholderiales</taxon>
        <taxon>Comamonadaceae</taxon>
        <taxon>Polaromonas</taxon>
    </lineage>
</organism>
<reference evidence="2" key="1">
    <citation type="journal article" date="2019" name="Int. J. Syst. Evol. Microbiol.">
        <title>The Global Catalogue of Microorganisms (GCM) 10K type strain sequencing project: providing services to taxonomists for standard genome sequencing and annotation.</title>
        <authorList>
            <consortium name="The Broad Institute Genomics Platform"/>
            <consortium name="The Broad Institute Genome Sequencing Center for Infectious Disease"/>
            <person name="Wu L."/>
            <person name="Ma J."/>
        </authorList>
    </citation>
    <scope>NUCLEOTIDE SEQUENCE [LARGE SCALE GENOMIC DNA]</scope>
    <source>
        <strain evidence="2">CCUG 39402</strain>
    </source>
</reference>
<protein>
    <submittedName>
        <fullName evidence="1">Uncharacterized protein</fullName>
    </submittedName>
</protein>
<dbReference type="EMBL" id="JBHSRS010000016">
    <property type="protein sequence ID" value="MFC6281045.1"/>
    <property type="molecule type" value="Genomic_DNA"/>
</dbReference>
<accession>A0ABW1TVZ1</accession>
<sequence>MHRPDYLALDEQGREYRRKAKLIGELPVGARAFALIEATAVIATKTGLNPVKQIPFGSPVFTAFDGMNRPKAKHHAESKLLLTHGDDVSLDYCPCYN</sequence>
<dbReference type="RefSeq" id="WP_371438915.1">
    <property type="nucleotide sequence ID" value="NZ_JBHSRS010000016.1"/>
</dbReference>
<dbReference type="Proteomes" id="UP001596270">
    <property type="component" value="Unassembled WGS sequence"/>
</dbReference>
<evidence type="ECO:0000313" key="2">
    <source>
        <dbReference type="Proteomes" id="UP001596270"/>
    </source>
</evidence>
<proteinExistence type="predicted"/>
<keyword evidence="2" id="KW-1185">Reference proteome</keyword>
<evidence type="ECO:0000313" key="1">
    <source>
        <dbReference type="EMBL" id="MFC6281045.1"/>
    </source>
</evidence>
<name>A0ABW1TVZ1_9BURK</name>